<organism evidence="1 2">
    <name type="scientific">Trifolium subterraneum</name>
    <name type="common">Subterranean clover</name>
    <dbReference type="NCBI Taxonomy" id="3900"/>
    <lineage>
        <taxon>Eukaryota</taxon>
        <taxon>Viridiplantae</taxon>
        <taxon>Streptophyta</taxon>
        <taxon>Embryophyta</taxon>
        <taxon>Tracheophyta</taxon>
        <taxon>Spermatophyta</taxon>
        <taxon>Magnoliopsida</taxon>
        <taxon>eudicotyledons</taxon>
        <taxon>Gunneridae</taxon>
        <taxon>Pentapetalae</taxon>
        <taxon>rosids</taxon>
        <taxon>fabids</taxon>
        <taxon>Fabales</taxon>
        <taxon>Fabaceae</taxon>
        <taxon>Papilionoideae</taxon>
        <taxon>50 kb inversion clade</taxon>
        <taxon>NPAAA clade</taxon>
        <taxon>Hologalegina</taxon>
        <taxon>IRL clade</taxon>
        <taxon>Trifolieae</taxon>
        <taxon>Trifolium</taxon>
    </lineage>
</organism>
<protein>
    <submittedName>
        <fullName evidence="1">Uncharacterized protein</fullName>
    </submittedName>
</protein>
<dbReference type="EMBL" id="DF973790">
    <property type="protein sequence ID" value="GAU40103.1"/>
    <property type="molecule type" value="Genomic_DNA"/>
</dbReference>
<name>A0A2Z6NDF4_TRISU</name>
<evidence type="ECO:0000313" key="1">
    <source>
        <dbReference type="EMBL" id="GAU40103.1"/>
    </source>
</evidence>
<gene>
    <name evidence="1" type="ORF">TSUD_389530</name>
</gene>
<evidence type="ECO:0000313" key="2">
    <source>
        <dbReference type="Proteomes" id="UP000242715"/>
    </source>
</evidence>
<dbReference type="Proteomes" id="UP000242715">
    <property type="component" value="Unassembled WGS sequence"/>
</dbReference>
<dbReference type="AlphaFoldDB" id="A0A2Z6NDF4"/>
<sequence length="65" mass="7022">MSKLQDGRLIEVAEGASGDGKGQWGVGDGKEHSCCPLIKNQYEGNVMDMAMLLCNVNCKCNKCEN</sequence>
<proteinExistence type="predicted"/>
<keyword evidence="2" id="KW-1185">Reference proteome</keyword>
<reference evidence="2" key="1">
    <citation type="journal article" date="2017" name="Front. Plant Sci.">
        <title>Climate Clever Clovers: New Paradigm to Reduce the Environmental Footprint of Ruminants by Breeding Low Methanogenic Forages Utilizing Haplotype Variation.</title>
        <authorList>
            <person name="Kaur P."/>
            <person name="Appels R."/>
            <person name="Bayer P.E."/>
            <person name="Keeble-Gagnere G."/>
            <person name="Wang J."/>
            <person name="Hirakawa H."/>
            <person name="Shirasawa K."/>
            <person name="Vercoe P."/>
            <person name="Stefanova K."/>
            <person name="Durmic Z."/>
            <person name="Nichols P."/>
            <person name="Revell C."/>
            <person name="Isobe S.N."/>
            <person name="Edwards D."/>
            <person name="Erskine W."/>
        </authorList>
    </citation>
    <scope>NUCLEOTIDE SEQUENCE [LARGE SCALE GENOMIC DNA]</scope>
    <source>
        <strain evidence="2">cv. Daliak</strain>
    </source>
</reference>
<accession>A0A2Z6NDF4</accession>